<keyword evidence="5 6" id="KW-0472">Membrane</keyword>
<feature type="transmembrane region" description="Helical" evidence="6">
    <location>
        <begin position="18"/>
        <end position="37"/>
    </location>
</feature>
<accession>A0AAW7IGH6</accession>
<keyword evidence="4 6" id="KW-1133">Transmembrane helix</keyword>
<name>A0AAW7IGH6_9BACI</name>
<dbReference type="InterPro" id="IPR019108">
    <property type="entry name" value="Caa3_assmbl_CtaG-rel"/>
</dbReference>
<dbReference type="RefSeq" id="WP_289320978.1">
    <property type="nucleotide sequence ID" value="NZ_JAUCEY010000008.1"/>
</dbReference>
<dbReference type="Proteomes" id="UP001234602">
    <property type="component" value="Unassembled WGS sequence"/>
</dbReference>
<evidence type="ECO:0000256" key="5">
    <source>
        <dbReference type="ARBA" id="ARBA00023136"/>
    </source>
</evidence>
<feature type="transmembrane region" description="Helical" evidence="6">
    <location>
        <begin position="231"/>
        <end position="250"/>
    </location>
</feature>
<sequence>MHSNGHIQNDNGALFESILLILPALVIGIYIAAVVISSRRYQKWPLYRTFSWILGIICAASAIIGPIANRAHMDFTAHMVGHLLLGMITPILLVLAAPITLALRTLDVQSARRLSKLLKSWQLRILSNPTIASALNIGGLWILYTSGLYGLMHQSALLRALVHFHVFIAGYLFTASMIYMDPAPHRFSFMFRAIVFTISLAGHDILSKYIFAHPPSGVTKEQAENGGMLMYYAGDAIDVTIICILCYQWFKATRPKESLAL</sequence>
<feature type="transmembrane region" description="Helical" evidence="6">
    <location>
        <begin position="49"/>
        <end position="68"/>
    </location>
</feature>
<keyword evidence="3 6" id="KW-0812">Transmembrane</keyword>
<feature type="transmembrane region" description="Helical" evidence="6">
    <location>
        <begin position="80"/>
        <end position="103"/>
    </location>
</feature>
<dbReference type="EMBL" id="JAUCEY010000008">
    <property type="protein sequence ID" value="MDM5455200.1"/>
    <property type="molecule type" value="Genomic_DNA"/>
</dbReference>
<dbReference type="AlphaFoldDB" id="A0AAW7IGH6"/>
<reference evidence="7" key="1">
    <citation type="submission" date="2023-06" db="EMBL/GenBank/DDBJ databases">
        <title>Comparative genomics of Bacillaceae isolates and their secondary metabolite potential.</title>
        <authorList>
            <person name="Song L."/>
            <person name="Nielsen L.J."/>
            <person name="Mohite O."/>
            <person name="Xu X."/>
            <person name="Weber T."/>
            <person name="Kovacs A.T."/>
        </authorList>
    </citation>
    <scope>NUCLEOTIDE SEQUENCE</scope>
    <source>
        <strain evidence="7">D8_B_37</strain>
    </source>
</reference>
<keyword evidence="2" id="KW-1003">Cell membrane</keyword>
<evidence type="ECO:0000256" key="2">
    <source>
        <dbReference type="ARBA" id="ARBA00022475"/>
    </source>
</evidence>
<proteinExistence type="predicted"/>
<dbReference type="Pfam" id="PF09678">
    <property type="entry name" value="Caa3_CtaG"/>
    <property type="match status" value="1"/>
</dbReference>
<comment type="caution">
    <text evidence="7">The sequence shown here is derived from an EMBL/GenBank/DDBJ whole genome shotgun (WGS) entry which is preliminary data.</text>
</comment>
<organism evidence="7 8">
    <name type="scientific">Peribacillus simplex</name>
    <dbReference type="NCBI Taxonomy" id="1478"/>
    <lineage>
        <taxon>Bacteria</taxon>
        <taxon>Bacillati</taxon>
        <taxon>Bacillota</taxon>
        <taxon>Bacilli</taxon>
        <taxon>Bacillales</taxon>
        <taxon>Bacillaceae</taxon>
        <taxon>Peribacillus</taxon>
    </lineage>
</organism>
<dbReference type="GO" id="GO:0005886">
    <property type="term" value="C:plasma membrane"/>
    <property type="evidence" value="ECO:0007669"/>
    <property type="project" value="UniProtKB-SubCell"/>
</dbReference>
<feature type="transmembrane region" description="Helical" evidence="6">
    <location>
        <begin position="191"/>
        <end position="211"/>
    </location>
</feature>
<evidence type="ECO:0000256" key="4">
    <source>
        <dbReference type="ARBA" id="ARBA00022989"/>
    </source>
</evidence>
<feature type="transmembrane region" description="Helical" evidence="6">
    <location>
        <begin position="156"/>
        <end position="179"/>
    </location>
</feature>
<evidence type="ECO:0000256" key="1">
    <source>
        <dbReference type="ARBA" id="ARBA00004651"/>
    </source>
</evidence>
<evidence type="ECO:0000313" key="8">
    <source>
        <dbReference type="Proteomes" id="UP001234602"/>
    </source>
</evidence>
<evidence type="ECO:0000256" key="6">
    <source>
        <dbReference type="SAM" id="Phobius"/>
    </source>
</evidence>
<evidence type="ECO:0000256" key="3">
    <source>
        <dbReference type="ARBA" id="ARBA00022692"/>
    </source>
</evidence>
<evidence type="ECO:0000313" key="7">
    <source>
        <dbReference type="EMBL" id="MDM5455200.1"/>
    </source>
</evidence>
<comment type="subcellular location">
    <subcellularLocation>
        <location evidence="1">Cell membrane</location>
        <topology evidence="1">Multi-pass membrane protein</topology>
    </subcellularLocation>
</comment>
<gene>
    <name evidence="7" type="ORF">QUF89_24120</name>
</gene>
<protein>
    <submittedName>
        <fullName evidence="7">Cytochrome c oxidase assembly protein</fullName>
    </submittedName>
</protein>
<feature type="transmembrane region" description="Helical" evidence="6">
    <location>
        <begin position="123"/>
        <end position="144"/>
    </location>
</feature>